<protein>
    <submittedName>
        <fullName evidence="2">Uncharacterized protein</fullName>
    </submittedName>
</protein>
<feature type="compositionally biased region" description="Basic and acidic residues" evidence="1">
    <location>
        <begin position="1"/>
        <end position="17"/>
    </location>
</feature>
<gene>
    <name evidence="2" type="ORF">B456_010G126200</name>
</gene>
<feature type="region of interest" description="Disordered" evidence="1">
    <location>
        <begin position="35"/>
        <end position="56"/>
    </location>
</feature>
<dbReference type="eggNOG" id="ENOG502QWP8">
    <property type="taxonomic scope" value="Eukaryota"/>
</dbReference>
<dbReference type="AlphaFoldDB" id="A0A0D2V9H1"/>
<proteinExistence type="predicted"/>
<feature type="region of interest" description="Disordered" evidence="1">
    <location>
        <begin position="1"/>
        <end position="20"/>
    </location>
</feature>
<evidence type="ECO:0000313" key="3">
    <source>
        <dbReference type="Proteomes" id="UP000032304"/>
    </source>
</evidence>
<dbReference type="PANTHER" id="PTHR48434:SF1">
    <property type="entry name" value="(RAPE) HYPOTHETICAL PROTEIN"/>
    <property type="match status" value="1"/>
</dbReference>
<dbReference type="Gramene" id="KJB66075">
    <property type="protein sequence ID" value="KJB66075"/>
    <property type="gene ID" value="B456_010G126200"/>
</dbReference>
<dbReference type="OMA" id="NEDECFG"/>
<name>A0A0D2V9H1_GOSRA</name>
<accession>A0A0D2V9H1</accession>
<dbReference type="PANTHER" id="PTHR48434">
    <property type="entry name" value="(RAPE) HYPOTHETICAL PROTEIN"/>
    <property type="match status" value="1"/>
</dbReference>
<dbReference type="Proteomes" id="UP000032304">
    <property type="component" value="Chromosome 10"/>
</dbReference>
<evidence type="ECO:0000256" key="1">
    <source>
        <dbReference type="SAM" id="MobiDB-lite"/>
    </source>
</evidence>
<keyword evidence="3" id="KW-1185">Reference proteome</keyword>
<dbReference type="EMBL" id="CM001749">
    <property type="protein sequence ID" value="KJB66075.1"/>
    <property type="molecule type" value="Genomic_DNA"/>
</dbReference>
<organism evidence="2 3">
    <name type="scientific">Gossypium raimondii</name>
    <name type="common">Peruvian cotton</name>
    <name type="synonym">Gossypium klotzschianum subsp. raimondii</name>
    <dbReference type="NCBI Taxonomy" id="29730"/>
    <lineage>
        <taxon>Eukaryota</taxon>
        <taxon>Viridiplantae</taxon>
        <taxon>Streptophyta</taxon>
        <taxon>Embryophyta</taxon>
        <taxon>Tracheophyta</taxon>
        <taxon>Spermatophyta</taxon>
        <taxon>Magnoliopsida</taxon>
        <taxon>eudicotyledons</taxon>
        <taxon>Gunneridae</taxon>
        <taxon>Pentapetalae</taxon>
        <taxon>rosids</taxon>
        <taxon>malvids</taxon>
        <taxon>Malvales</taxon>
        <taxon>Malvaceae</taxon>
        <taxon>Malvoideae</taxon>
        <taxon>Gossypium</taxon>
    </lineage>
</organism>
<reference evidence="2 3" key="1">
    <citation type="journal article" date="2012" name="Nature">
        <title>Repeated polyploidization of Gossypium genomes and the evolution of spinnable cotton fibres.</title>
        <authorList>
            <person name="Paterson A.H."/>
            <person name="Wendel J.F."/>
            <person name="Gundlach H."/>
            <person name="Guo H."/>
            <person name="Jenkins J."/>
            <person name="Jin D."/>
            <person name="Llewellyn D."/>
            <person name="Showmaker K.C."/>
            <person name="Shu S."/>
            <person name="Udall J."/>
            <person name="Yoo M.J."/>
            <person name="Byers R."/>
            <person name="Chen W."/>
            <person name="Doron-Faigenboim A."/>
            <person name="Duke M.V."/>
            <person name="Gong L."/>
            <person name="Grimwood J."/>
            <person name="Grover C."/>
            <person name="Grupp K."/>
            <person name="Hu G."/>
            <person name="Lee T.H."/>
            <person name="Li J."/>
            <person name="Lin L."/>
            <person name="Liu T."/>
            <person name="Marler B.S."/>
            <person name="Page J.T."/>
            <person name="Roberts A.W."/>
            <person name="Romanel E."/>
            <person name="Sanders W.S."/>
            <person name="Szadkowski E."/>
            <person name="Tan X."/>
            <person name="Tang H."/>
            <person name="Xu C."/>
            <person name="Wang J."/>
            <person name="Wang Z."/>
            <person name="Zhang D."/>
            <person name="Zhang L."/>
            <person name="Ashrafi H."/>
            <person name="Bedon F."/>
            <person name="Bowers J.E."/>
            <person name="Brubaker C.L."/>
            <person name="Chee P.W."/>
            <person name="Das S."/>
            <person name="Gingle A.R."/>
            <person name="Haigler C.H."/>
            <person name="Harker D."/>
            <person name="Hoffmann L.V."/>
            <person name="Hovav R."/>
            <person name="Jones D.C."/>
            <person name="Lemke C."/>
            <person name="Mansoor S."/>
            <person name="ur Rahman M."/>
            <person name="Rainville L.N."/>
            <person name="Rambani A."/>
            <person name="Reddy U.K."/>
            <person name="Rong J.K."/>
            <person name="Saranga Y."/>
            <person name="Scheffler B.E."/>
            <person name="Scheffler J.A."/>
            <person name="Stelly D.M."/>
            <person name="Triplett B.A."/>
            <person name="Van Deynze A."/>
            <person name="Vaslin M.F."/>
            <person name="Waghmare V.N."/>
            <person name="Walford S.A."/>
            <person name="Wright R.J."/>
            <person name="Zaki E.A."/>
            <person name="Zhang T."/>
            <person name="Dennis E.S."/>
            <person name="Mayer K.F."/>
            <person name="Peterson D.G."/>
            <person name="Rokhsar D.S."/>
            <person name="Wang X."/>
            <person name="Schmutz J."/>
        </authorList>
    </citation>
    <scope>NUCLEOTIDE SEQUENCE [LARGE SCALE GENOMIC DNA]</scope>
</reference>
<sequence length="442" mass="51768">MPPKLRDKGKGKIEESSKTQITSKPIKLWYEILPEKDDKSPSSSKSSKNTIIQDAQDPNEIGSQIKKWIESLSQSLKVVLAFSKMKEETPFKQIAAEAAKVSKNKEIVLQKTKSLKNVLKETSLQDVFPKEIAVSSQTATEKSSQYFPNKYFEKVLVVEEEFSEKPPQILAKELFNGWHFKPLDSQKPQQYYENILVQTGSVLFKHYTDPKDPNFITHSTAQILKILRPRDWSENPNSPKKFPAKFTTKIDHYPYFTYWDYQMAWYNAFLMNNQHMRHSWLIYFKYGTQFKFPNWFQEWWNWTIHFFSKLCISWIVSRNYSYEQDQHTGIPLLVRNYRTKWWDKFNDEKYDSKYLDNFFNKNPRLCKSAAPDQTTAKFLQAKSTASAMLAQAKTKKEYKKLMTEMLSSLDSESEDESSAFSIKTVNLADDNTSVTITGSKKK</sequence>
<evidence type="ECO:0000313" key="2">
    <source>
        <dbReference type="EMBL" id="KJB66075.1"/>
    </source>
</evidence>